<dbReference type="OrthoDB" id="1453707at2"/>
<evidence type="ECO:0000313" key="2">
    <source>
        <dbReference type="Proteomes" id="UP000076630"/>
    </source>
</evidence>
<dbReference type="RefSeq" id="WP_052243611.1">
    <property type="nucleotide sequence ID" value="NZ_JWJO01000075.1"/>
</dbReference>
<reference evidence="1 2" key="1">
    <citation type="submission" date="2016-01" db="EMBL/GenBank/DDBJ databases">
        <title>Whole genome sequencing of Myroides marinus L41.</title>
        <authorList>
            <person name="Hong K.W."/>
        </authorList>
    </citation>
    <scope>NUCLEOTIDE SEQUENCE [LARGE SCALE GENOMIC DNA]</scope>
    <source>
        <strain evidence="1 2">L41</strain>
    </source>
</reference>
<sequence>MAEIKDGILGGVRGKVGTVVGYQFRGKNIIRAISQRSSKAASGAQILQRSKFKVVISFLNGVRKFVNTHYPIIEVDGEQKIGIDQLRSTIMKDGLLVIDNTLQIIPQRVLLSIGVLPPAAIKKIGFLKDYKVKVQWDDTIVNVLTQPTDQLIVIAYNDELDAFHIEENVAKREDKYAHFNLNENWTKGNIHFWSVWKSADQSIHSTSIYHTPLVLDKYSIEEQDKQEQEAAE</sequence>
<dbReference type="AlphaFoldDB" id="A0A163ZWP8"/>
<dbReference type="Proteomes" id="UP000076630">
    <property type="component" value="Unassembled WGS sequence"/>
</dbReference>
<dbReference type="InterPro" id="IPR046233">
    <property type="entry name" value="DUF6266"/>
</dbReference>
<gene>
    <name evidence="1" type="ORF">AV926_06885</name>
</gene>
<dbReference type="EMBL" id="LQNU01000044">
    <property type="protein sequence ID" value="KZE82583.1"/>
    <property type="molecule type" value="Genomic_DNA"/>
</dbReference>
<organism evidence="1 2">
    <name type="scientific">Myroides marinus</name>
    <dbReference type="NCBI Taxonomy" id="703342"/>
    <lineage>
        <taxon>Bacteria</taxon>
        <taxon>Pseudomonadati</taxon>
        <taxon>Bacteroidota</taxon>
        <taxon>Flavobacteriia</taxon>
        <taxon>Flavobacteriales</taxon>
        <taxon>Flavobacteriaceae</taxon>
        <taxon>Myroides</taxon>
    </lineage>
</organism>
<dbReference type="Pfam" id="PF19781">
    <property type="entry name" value="DUF6266"/>
    <property type="match status" value="1"/>
</dbReference>
<accession>A0A163ZWP8</accession>
<proteinExistence type="predicted"/>
<protein>
    <submittedName>
        <fullName evidence="1">Uncharacterized protein</fullName>
    </submittedName>
</protein>
<keyword evidence="2" id="KW-1185">Reference proteome</keyword>
<name>A0A163ZWP8_9FLAO</name>
<evidence type="ECO:0000313" key="1">
    <source>
        <dbReference type="EMBL" id="KZE82583.1"/>
    </source>
</evidence>
<comment type="caution">
    <text evidence="1">The sequence shown here is derived from an EMBL/GenBank/DDBJ whole genome shotgun (WGS) entry which is preliminary data.</text>
</comment>